<evidence type="ECO:0000313" key="1">
    <source>
        <dbReference type="EMBL" id="KAF7991020.1"/>
    </source>
</evidence>
<dbReference type="OrthoDB" id="7544923at2759"/>
<keyword evidence="2" id="KW-1185">Reference proteome</keyword>
<gene>
    <name evidence="1" type="ORF">HCN44_000825</name>
</gene>
<evidence type="ECO:0000313" key="2">
    <source>
        <dbReference type="Proteomes" id="UP000639338"/>
    </source>
</evidence>
<comment type="caution">
    <text evidence="1">The sequence shown here is derived from an EMBL/GenBank/DDBJ whole genome shotgun (WGS) entry which is preliminary data.</text>
</comment>
<protein>
    <submittedName>
        <fullName evidence="1">Uncharacterized protein</fullName>
    </submittedName>
</protein>
<dbReference type="EMBL" id="JACMRX010000004">
    <property type="protein sequence ID" value="KAF7991020.1"/>
    <property type="molecule type" value="Genomic_DNA"/>
</dbReference>
<organism evidence="1 2">
    <name type="scientific">Aphidius gifuensis</name>
    <name type="common">Parasitoid wasp</name>
    <dbReference type="NCBI Taxonomy" id="684658"/>
    <lineage>
        <taxon>Eukaryota</taxon>
        <taxon>Metazoa</taxon>
        <taxon>Ecdysozoa</taxon>
        <taxon>Arthropoda</taxon>
        <taxon>Hexapoda</taxon>
        <taxon>Insecta</taxon>
        <taxon>Pterygota</taxon>
        <taxon>Neoptera</taxon>
        <taxon>Endopterygota</taxon>
        <taxon>Hymenoptera</taxon>
        <taxon>Apocrita</taxon>
        <taxon>Ichneumonoidea</taxon>
        <taxon>Braconidae</taxon>
        <taxon>Aphidiinae</taxon>
        <taxon>Aphidius</taxon>
    </lineage>
</organism>
<reference evidence="1 2" key="1">
    <citation type="submission" date="2020-08" db="EMBL/GenBank/DDBJ databases">
        <title>Aphidius gifuensis genome sequencing and assembly.</title>
        <authorList>
            <person name="Du Z."/>
        </authorList>
    </citation>
    <scope>NUCLEOTIDE SEQUENCE [LARGE SCALE GENOMIC DNA]</scope>
    <source>
        <strain evidence="1">YNYX2018</strain>
        <tissue evidence="1">Adults</tissue>
    </source>
</reference>
<dbReference type="Proteomes" id="UP000639338">
    <property type="component" value="Unassembled WGS sequence"/>
</dbReference>
<dbReference type="AlphaFoldDB" id="A0A834XPK4"/>
<accession>A0A834XPK4</accession>
<name>A0A834XPK4_APHGI</name>
<sequence>MMLQRQRRHALTLQDHWEIIVNTITELLGAGEIFENIYQLHQEPQQAPYVSCMTCNTNLTLITATNIRRHHLGPAHRNRVDAIDVDIQDQFQSWNRIYHALDEDQRNQYSFEIYGQRGMIKCQRCWTRISTITLKDVQRHHVTVKHQKSLWINQQTAEPERQSWESCSSRQNAYWYELCQAFARSGIPFEKLQHVEIRTFLEKWVKVPMPEVSTIRKSYLNLFHYQVITMIRQIIGYNTIQIFVDETIDAIGRKIAILMVMPLLVDRFVKPMIIWMDNLTAADGLNITNFIERGLEELWPQGTQLVNMLPIEYPGDLVTRAQRAFRVPGLQDDIERISQDYQCITEAIVNLEIQDLTLTRAVEIMRETSEQLLNSPRVPEIVKINIRRTMTSPQYQRLRTLDLAQRTGDLTNIPLNWTREDVLHTYRLLATTCDVERSFSILKYILSDRRQSLTIENIRMHLLCKCFSNDL</sequence>
<proteinExistence type="predicted"/>